<dbReference type="EMBL" id="AAOH01000004">
    <property type="protein sequence ID" value="EAR28165.1"/>
    <property type="molecule type" value="Genomic_DNA"/>
</dbReference>
<dbReference type="Proteomes" id="UP000006201">
    <property type="component" value="Unassembled WGS sequence"/>
</dbReference>
<comment type="caution">
    <text evidence="1">The sequence shown here is derived from an EMBL/GenBank/DDBJ whole genome shotgun (WGS) entry which is preliminary data.</text>
</comment>
<keyword evidence="2" id="KW-1185">Reference proteome</keyword>
<sequence length="60" mass="7128">MDLYYHNINFLVALTLERRRMVKFLSDLLYSKDLSGIKCVKQLKVSRVIEAPEQYRCTSM</sequence>
<name>A4C9V7_9GAMM</name>
<dbReference type="STRING" id="87626.PTD2_20157"/>
<proteinExistence type="predicted"/>
<dbReference type="HOGENOM" id="CLU_2938315_0_0_6"/>
<protein>
    <submittedName>
        <fullName evidence="1">Uncharacterized protein</fullName>
    </submittedName>
</protein>
<dbReference type="AlphaFoldDB" id="A4C9V7"/>
<evidence type="ECO:0000313" key="2">
    <source>
        <dbReference type="Proteomes" id="UP000006201"/>
    </source>
</evidence>
<gene>
    <name evidence="1" type="ORF">PTD2_20157</name>
</gene>
<organism evidence="1 2">
    <name type="scientific">Pseudoalteromonas tunicata D2</name>
    <dbReference type="NCBI Taxonomy" id="87626"/>
    <lineage>
        <taxon>Bacteria</taxon>
        <taxon>Pseudomonadati</taxon>
        <taxon>Pseudomonadota</taxon>
        <taxon>Gammaproteobacteria</taxon>
        <taxon>Alteromonadales</taxon>
        <taxon>Pseudoalteromonadaceae</taxon>
        <taxon>Pseudoalteromonas</taxon>
    </lineage>
</organism>
<evidence type="ECO:0000313" key="1">
    <source>
        <dbReference type="EMBL" id="EAR28165.1"/>
    </source>
</evidence>
<reference evidence="1 2" key="1">
    <citation type="submission" date="2006-02" db="EMBL/GenBank/DDBJ databases">
        <authorList>
            <person name="Moran M.A."/>
            <person name="Kjelleberg S."/>
            <person name="Egan S."/>
            <person name="Saunders N."/>
            <person name="Thomas T."/>
            <person name="Ferriera S."/>
            <person name="Johnson J."/>
            <person name="Kravitz S."/>
            <person name="Halpern A."/>
            <person name="Remington K."/>
            <person name="Beeson K."/>
            <person name="Tran B."/>
            <person name="Rogers Y.-H."/>
            <person name="Friedman R."/>
            <person name="Venter J.C."/>
        </authorList>
    </citation>
    <scope>NUCLEOTIDE SEQUENCE [LARGE SCALE GENOMIC DNA]</scope>
    <source>
        <strain evidence="1 2">D2</strain>
    </source>
</reference>
<accession>A4C9V7</accession>